<dbReference type="AlphaFoldDB" id="A0A7M2WTA4"/>
<sequence length="155" mass="17473">MSHTRLQSFLDELDATYRVSHHDQAYTAQDLAMAEHIPGKQVIKPVLVQADGQFVLCALPACYRVDLEELKNQIPARDVKLVDEHRLPEMFPDCEVGAEPPVGRLYGMVTLMDESLTADVHVTFQAGTHHQSVTMTLAEYRRVAQPEIAHFARHV</sequence>
<dbReference type="Proteomes" id="UP000593765">
    <property type="component" value="Chromosome"/>
</dbReference>
<dbReference type="InterPro" id="IPR007214">
    <property type="entry name" value="YbaK/aa-tRNA-synth-assoc-dom"/>
</dbReference>
<gene>
    <name evidence="2" type="ORF">IPV69_19915</name>
</gene>
<dbReference type="CDD" id="cd04332">
    <property type="entry name" value="YbaK_like"/>
    <property type="match status" value="1"/>
</dbReference>
<feature type="domain" description="YbaK/aminoacyl-tRNA synthetase-associated" evidence="1">
    <location>
        <begin position="22"/>
        <end position="142"/>
    </location>
</feature>
<organism evidence="2 3">
    <name type="scientific">Humisphaera borealis</name>
    <dbReference type="NCBI Taxonomy" id="2807512"/>
    <lineage>
        <taxon>Bacteria</taxon>
        <taxon>Pseudomonadati</taxon>
        <taxon>Planctomycetota</taxon>
        <taxon>Phycisphaerae</taxon>
        <taxon>Tepidisphaerales</taxon>
        <taxon>Tepidisphaeraceae</taxon>
        <taxon>Humisphaera</taxon>
    </lineage>
</organism>
<evidence type="ECO:0000313" key="2">
    <source>
        <dbReference type="EMBL" id="QOV88494.1"/>
    </source>
</evidence>
<dbReference type="InterPro" id="IPR036754">
    <property type="entry name" value="YbaK/aa-tRNA-synt-asso_dom_sf"/>
</dbReference>
<dbReference type="KEGG" id="hbs:IPV69_19915"/>
<name>A0A7M2WTA4_9BACT</name>
<dbReference type="RefSeq" id="WP_206291478.1">
    <property type="nucleotide sequence ID" value="NZ_CP063458.1"/>
</dbReference>
<proteinExistence type="predicted"/>
<accession>A0A7M2WTA4</accession>
<evidence type="ECO:0000259" key="1">
    <source>
        <dbReference type="Pfam" id="PF04073"/>
    </source>
</evidence>
<reference evidence="2 3" key="1">
    <citation type="submission" date="2020-10" db="EMBL/GenBank/DDBJ databases">
        <title>Wide distribution of Phycisphaera-like planctomycetes from WD2101 soil group in peatlands and genome analysis of the first cultivated representative.</title>
        <authorList>
            <person name="Dedysh S.N."/>
            <person name="Beletsky A.V."/>
            <person name="Ivanova A."/>
            <person name="Kulichevskaya I.S."/>
            <person name="Suzina N.E."/>
            <person name="Philippov D.A."/>
            <person name="Rakitin A.L."/>
            <person name="Mardanov A.V."/>
            <person name="Ravin N.V."/>
        </authorList>
    </citation>
    <scope>NUCLEOTIDE SEQUENCE [LARGE SCALE GENOMIC DNA]</scope>
    <source>
        <strain evidence="2 3">M1803</strain>
    </source>
</reference>
<dbReference type="SUPFAM" id="SSF55826">
    <property type="entry name" value="YbaK/ProRS associated domain"/>
    <property type="match status" value="1"/>
</dbReference>
<dbReference type="EMBL" id="CP063458">
    <property type="protein sequence ID" value="QOV88494.1"/>
    <property type="molecule type" value="Genomic_DNA"/>
</dbReference>
<protein>
    <submittedName>
        <fullName evidence="2">YbaK/EbsC family protein</fullName>
    </submittedName>
</protein>
<evidence type="ECO:0000313" key="3">
    <source>
        <dbReference type="Proteomes" id="UP000593765"/>
    </source>
</evidence>
<keyword evidence="3" id="KW-1185">Reference proteome</keyword>
<dbReference type="GO" id="GO:0002161">
    <property type="term" value="F:aminoacyl-tRNA deacylase activity"/>
    <property type="evidence" value="ECO:0007669"/>
    <property type="project" value="InterPro"/>
</dbReference>
<dbReference type="Pfam" id="PF04073">
    <property type="entry name" value="tRNA_edit"/>
    <property type="match status" value="1"/>
</dbReference>
<dbReference type="Gene3D" id="3.90.960.10">
    <property type="entry name" value="YbaK/aminoacyl-tRNA synthetase-associated domain"/>
    <property type="match status" value="1"/>
</dbReference>